<organism evidence="1 2">
    <name type="scientific">Parvibacter caecicola</name>
    <dbReference type="NCBI Taxonomy" id="747645"/>
    <lineage>
        <taxon>Bacteria</taxon>
        <taxon>Bacillati</taxon>
        <taxon>Actinomycetota</taxon>
        <taxon>Coriobacteriia</taxon>
        <taxon>Coriobacteriales</taxon>
        <taxon>Coriobacteriaceae</taxon>
        <taxon>Parvibacter</taxon>
    </lineage>
</organism>
<sequence>METKTVDGAVELHAEMERYVEEFAGKARADVVEIVKDAGRFAVKAVRAKSPKRTGRYARGWAWSEEDAGGTGFYIRVHNKLKPHLTHLIENGYRQFFMGRDTGKRKPARPHIAPAADETEEYIMQRVRRG</sequence>
<comment type="caution">
    <text evidence="1">The sequence shown here is derived from an EMBL/GenBank/DDBJ whole genome shotgun (WGS) entry which is preliminary data.</text>
</comment>
<name>A0A7W5D316_9ACTN</name>
<dbReference type="AlphaFoldDB" id="A0A7W5D316"/>
<dbReference type="EMBL" id="JACHYA010000005">
    <property type="protein sequence ID" value="MBB3171800.1"/>
    <property type="molecule type" value="Genomic_DNA"/>
</dbReference>
<evidence type="ECO:0008006" key="3">
    <source>
        <dbReference type="Google" id="ProtNLM"/>
    </source>
</evidence>
<dbReference type="Pfam" id="PF04883">
    <property type="entry name" value="HK97-gp10_like"/>
    <property type="match status" value="1"/>
</dbReference>
<evidence type="ECO:0000313" key="1">
    <source>
        <dbReference type="EMBL" id="MBB3171800.1"/>
    </source>
</evidence>
<proteinExistence type="predicted"/>
<dbReference type="RefSeq" id="WP_123185627.1">
    <property type="nucleotide sequence ID" value="NZ_CAOKAH010000012.1"/>
</dbReference>
<evidence type="ECO:0000313" key="2">
    <source>
        <dbReference type="Proteomes" id="UP000530850"/>
    </source>
</evidence>
<reference evidence="1 2" key="1">
    <citation type="submission" date="2020-08" db="EMBL/GenBank/DDBJ databases">
        <title>Sequencing the genomes of 1000 actinobacteria strains.</title>
        <authorList>
            <person name="Klenk H.-P."/>
        </authorList>
    </citation>
    <scope>NUCLEOTIDE SEQUENCE [LARGE SCALE GENOMIC DNA]</scope>
    <source>
        <strain evidence="1 2">DSM 22242</strain>
    </source>
</reference>
<accession>A0A7W5D316</accession>
<dbReference type="InterPro" id="IPR010064">
    <property type="entry name" value="HK97-gp10_tail"/>
</dbReference>
<dbReference type="GeneID" id="93356930"/>
<dbReference type="Proteomes" id="UP000530850">
    <property type="component" value="Unassembled WGS sequence"/>
</dbReference>
<gene>
    <name evidence="1" type="ORF">FHR31_001626</name>
</gene>
<protein>
    <recommendedName>
        <fullName evidence="3">HK97 gp10 family phage protein</fullName>
    </recommendedName>
</protein>